<gene>
    <name evidence="2" type="ORF">EPA93_24580</name>
</gene>
<dbReference type="AlphaFoldDB" id="A0A4P6JTT1"/>
<dbReference type="Gene3D" id="3.10.180.10">
    <property type="entry name" value="2,3-Dihydroxybiphenyl 1,2-Dioxygenase, domain 1"/>
    <property type="match status" value="1"/>
</dbReference>
<dbReference type="SUPFAM" id="SSF54593">
    <property type="entry name" value="Glyoxalase/Bleomycin resistance protein/Dihydroxybiphenyl dioxygenase"/>
    <property type="match status" value="1"/>
</dbReference>
<evidence type="ECO:0000313" key="3">
    <source>
        <dbReference type="Proteomes" id="UP000290365"/>
    </source>
</evidence>
<evidence type="ECO:0000313" key="2">
    <source>
        <dbReference type="EMBL" id="QBD78987.1"/>
    </source>
</evidence>
<name>A0A4P6JTT1_KTERU</name>
<dbReference type="KEGG" id="kbs:EPA93_24580"/>
<dbReference type="InterPro" id="IPR037523">
    <property type="entry name" value="VOC_core"/>
</dbReference>
<dbReference type="Pfam" id="PF00903">
    <property type="entry name" value="Glyoxalase"/>
    <property type="match status" value="1"/>
</dbReference>
<dbReference type="RefSeq" id="WP_129890040.1">
    <property type="nucleotide sequence ID" value="NZ_CP035758.1"/>
</dbReference>
<keyword evidence="3" id="KW-1185">Reference proteome</keyword>
<dbReference type="InterPro" id="IPR029068">
    <property type="entry name" value="Glyas_Bleomycin-R_OHBP_Dase"/>
</dbReference>
<reference evidence="2 3" key="1">
    <citation type="submission" date="2019-01" db="EMBL/GenBank/DDBJ databases">
        <title>Ktedonosporobacter rubrisoli SCAWS-G2.</title>
        <authorList>
            <person name="Huang Y."/>
            <person name="Yan B."/>
        </authorList>
    </citation>
    <scope>NUCLEOTIDE SEQUENCE [LARGE SCALE GENOMIC DNA]</scope>
    <source>
        <strain evidence="2 3">SCAWS-G2</strain>
    </source>
</reference>
<evidence type="ECO:0000259" key="1">
    <source>
        <dbReference type="PROSITE" id="PS51819"/>
    </source>
</evidence>
<dbReference type="InterPro" id="IPR004360">
    <property type="entry name" value="Glyas_Fos-R_dOase_dom"/>
</dbReference>
<dbReference type="EMBL" id="CP035758">
    <property type="protein sequence ID" value="QBD78987.1"/>
    <property type="molecule type" value="Genomic_DNA"/>
</dbReference>
<protein>
    <recommendedName>
        <fullName evidence="1">VOC domain-containing protein</fullName>
    </recommendedName>
</protein>
<sequence length="225" mass="25295">MHIQELVLYTSSLASQKQFYSQALGLSLVDERPDSFTVQAGLTRLSFHETKQNVLYHIAFTIPRNKFARAKDWLVRQQIPFLRKDGEDEIFFDNINARSCYFPDPDNNILEFIVHYNLARETDGDFSPADVLHVSEIGLPVEDVPALATKFEETLGLKPYGGPVSEGFAFMGDITGQLVVTKIGRPWLPTLTVPAAPSPVQVTLSGTRKQWLDLAPYPYILTAHQ</sequence>
<accession>A0A4P6JTT1</accession>
<proteinExistence type="predicted"/>
<organism evidence="2 3">
    <name type="scientific">Ktedonosporobacter rubrisoli</name>
    <dbReference type="NCBI Taxonomy" id="2509675"/>
    <lineage>
        <taxon>Bacteria</taxon>
        <taxon>Bacillati</taxon>
        <taxon>Chloroflexota</taxon>
        <taxon>Ktedonobacteria</taxon>
        <taxon>Ktedonobacterales</taxon>
        <taxon>Ktedonosporobacteraceae</taxon>
        <taxon>Ktedonosporobacter</taxon>
    </lineage>
</organism>
<feature type="domain" description="VOC" evidence="1">
    <location>
        <begin position="2"/>
        <end position="115"/>
    </location>
</feature>
<dbReference type="OrthoDB" id="2703022at2"/>
<dbReference type="PROSITE" id="PS51819">
    <property type="entry name" value="VOC"/>
    <property type="match status" value="1"/>
</dbReference>
<dbReference type="Proteomes" id="UP000290365">
    <property type="component" value="Chromosome"/>
</dbReference>